<dbReference type="RefSeq" id="WP_284250319.1">
    <property type="nucleotide sequence ID" value="NZ_BSUM01000001.1"/>
</dbReference>
<proteinExistence type="predicted"/>
<evidence type="ECO:0000313" key="2">
    <source>
        <dbReference type="EMBL" id="GMA31513.1"/>
    </source>
</evidence>
<reference evidence="2" key="2">
    <citation type="submission" date="2023-02" db="EMBL/GenBank/DDBJ databases">
        <authorList>
            <person name="Sun Q."/>
            <person name="Mori K."/>
        </authorList>
    </citation>
    <scope>NUCLEOTIDE SEQUENCE</scope>
    <source>
        <strain evidence="2">NBRC 112290</strain>
    </source>
</reference>
<feature type="domain" description="SLH" evidence="1">
    <location>
        <begin position="193"/>
        <end position="258"/>
    </location>
</feature>
<keyword evidence="3" id="KW-1185">Reference proteome</keyword>
<dbReference type="PROSITE" id="PS51272">
    <property type="entry name" value="SLH"/>
    <property type="match status" value="3"/>
</dbReference>
<feature type="domain" description="SLH" evidence="1">
    <location>
        <begin position="57"/>
        <end position="123"/>
    </location>
</feature>
<protein>
    <recommendedName>
        <fullName evidence="1">SLH domain-containing protein</fullName>
    </recommendedName>
</protein>
<feature type="domain" description="SLH" evidence="1">
    <location>
        <begin position="124"/>
        <end position="192"/>
    </location>
</feature>
<sequence>MLRNDEVINTYTNLPDVAFPGRPNDPDSSSRGLTGYVGLQAHGATQDVVSFRNVRVQEIPAFPDVVGNLFVREISWLANVGVTTGWVDETTGLREYRPLAPIARDAMAAFLYRLANSPEFDAPDVSPFVDVATDDQFYTEIAWLESEGIATGWVDPATGDAEFRPLEPINRDAMAAFLYRAADEPAFEAPPLSPFTDLTPQDQFFTEISWLVSEGISFGWLGNDGTAIYRPVTPIARDAMAAFLYRFDDAGFSDVDVFASVRAAG</sequence>
<dbReference type="EMBL" id="BSUM01000001">
    <property type="protein sequence ID" value="GMA31513.1"/>
    <property type="molecule type" value="Genomic_DNA"/>
</dbReference>
<dbReference type="InterPro" id="IPR001119">
    <property type="entry name" value="SLH_dom"/>
</dbReference>
<organism evidence="2 3">
    <name type="scientific">Litorihabitans aurantiacus</name>
    <dbReference type="NCBI Taxonomy" id="1930061"/>
    <lineage>
        <taxon>Bacteria</taxon>
        <taxon>Bacillati</taxon>
        <taxon>Actinomycetota</taxon>
        <taxon>Actinomycetes</taxon>
        <taxon>Micrococcales</taxon>
        <taxon>Beutenbergiaceae</taxon>
        <taxon>Litorihabitans</taxon>
    </lineage>
</organism>
<comment type="caution">
    <text evidence="2">The sequence shown here is derived from an EMBL/GenBank/DDBJ whole genome shotgun (WGS) entry which is preliminary data.</text>
</comment>
<accession>A0AA37XE63</accession>
<gene>
    <name evidence="2" type="ORF">GCM10025875_15050</name>
</gene>
<evidence type="ECO:0000313" key="3">
    <source>
        <dbReference type="Proteomes" id="UP001157161"/>
    </source>
</evidence>
<dbReference type="Pfam" id="PF00395">
    <property type="entry name" value="SLH"/>
    <property type="match status" value="1"/>
</dbReference>
<name>A0AA37XE63_9MICO</name>
<evidence type="ECO:0000259" key="1">
    <source>
        <dbReference type="PROSITE" id="PS51272"/>
    </source>
</evidence>
<reference evidence="2" key="1">
    <citation type="journal article" date="2014" name="Int. J. Syst. Evol. Microbiol.">
        <title>Complete genome sequence of Corynebacterium casei LMG S-19264T (=DSM 44701T), isolated from a smear-ripened cheese.</title>
        <authorList>
            <consortium name="US DOE Joint Genome Institute (JGI-PGF)"/>
            <person name="Walter F."/>
            <person name="Albersmeier A."/>
            <person name="Kalinowski J."/>
            <person name="Ruckert C."/>
        </authorList>
    </citation>
    <scope>NUCLEOTIDE SEQUENCE</scope>
    <source>
        <strain evidence="2">NBRC 112290</strain>
    </source>
</reference>
<dbReference type="AlphaFoldDB" id="A0AA37XE63"/>
<dbReference type="Gene3D" id="2.60.120.560">
    <property type="entry name" value="Exo-inulinase, domain 1"/>
    <property type="match status" value="1"/>
</dbReference>
<dbReference type="Proteomes" id="UP001157161">
    <property type="component" value="Unassembled WGS sequence"/>
</dbReference>